<evidence type="ECO:0000256" key="2">
    <source>
        <dbReference type="ARBA" id="ARBA00022723"/>
    </source>
</evidence>
<dbReference type="PIRSF" id="PIRSF018001">
    <property type="entry name" value="Aspartoacylase"/>
    <property type="match status" value="1"/>
</dbReference>
<dbReference type="EMBL" id="MDTQ01000001">
    <property type="protein sequence ID" value="ODC04774.1"/>
    <property type="molecule type" value="Genomic_DNA"/>
</dbReference>
<dbReference type="GO" id="GO:0016788">
    <property type="term" value="F:hydrolase activity, acting on ester bonds"/>
    <property type="evidence" value="ECO:0007669"/>
    <property type="project" value="InterPro"/>
</dbReference>
<dbReference type="InterPro" id="IPR055438">
    <property type="entry name" value="AstE_AspA_cat"/>
</dbReference>
<evidence type="ECO:0000259" key="7">
    <source>
        <dbReference type="Pfam" id="PF04952"/>
    </source>
</evidence>
<keyword evidence="10" id="KW-1185">Reference proteome</keyword>
<feature type="domain" description="AstE/AspA barrel-sandwich hybrid" evidence="7">
    <location>
        <begin position="209"/>
        <end position="288"/>
    </location>
</feature>
<evidence type="ECO:0000313" key="10">
    <source>
        <dbReference type="Proteomes" id="UP000094291"/>
    </source>
</evidence>
<dbReference type="AlphaFoldDB" id="A0A1E2VCU0"/>
<dbReference type="Gene3D" id="3.40.630.10">
    <property type="entry name" value="Zn peptidases"/>
    <property type="match status" value="1"/>
</dbReference>
<dbReference type="RefSeq" id="WP_068999758.1">
    <property type="nucleotide sequence ID" value="NZ_MDTQ01000001.1"/>
</dbReference>
<keyword evidence="3" id="KW-0378">Hydrolase</keyword>
<dbReference type="InterPro" id="IPR007036">
    <property type="entry name" value="Aste_AspA_hybrid_dom"/>
</dbReference>
<gene>
    <name evidence="9" type="ORF">BFW38_15805</name>
</gene>
<dbReference type="GO" id="GO:0005829">
    <property type="term" value="C:cytosol"/>
    <property type="evidence" value="ECO:0007669"/>
    <property type="project" value="TreeGrafter"/>
</dbReference>
<keyword evidence="2 6" id="KW-0479">Metal-binding</keyword>
<dbReference type="Gene3D" id="2.20.25.160">
    <property type="match status" value="1"/>
</dbReference>
<feature type="binding site" evidence="6">
    <location>
        <position position="14"/>
    </location>
    <ligand>
        <name>Zn(2+)</name>
        <dbReference type="ChEBI" id="CHEBI:29105"/>
    </ligand>
</feature>
<feature type="binding site" evidence="6">
    <location>
        <position position="105"/>
    </location>
    <ligand>
        <name>Zn(2+)</name>
        <dbReference type="ChEBI" id="CHEBI:29105"/>
    </ligand>
</feature>
<feature type="binding site" evidence="6">
    <location>
        <position position="17"/>
    </location>
    <ligand>
        <name>Zn(2+)</name>
        <dbReference type="ChEBI" id="CHEBI:29105"/>
    </ligand>
</feature>
<dbReference type="PANTHER" id="PTHR15162">
    <property type="entry name" value="ASPARTOACYLASE"/>
    <property type="match status" value="1"/>
</dbReference>
<dbReference type="HAMAP" id="MF_00704">
    <property type="entry name" value="Aspartoacylase"/>
    <property type="match status" value="1"/>
</dbReference>
<dbReference type="Pfam" id="PF04952">
    <property type="entry name" value="AstE_AspA_hybrid"/>
    <property type="match status" value="1"/>
</dbReference>
<reference evidence="9 10" key="1">
    <citation type="submission" date="2016-08" db="EMBL/GenBank/DDBJ databases">
        <authorList>
            <person name="Seilhamer J.J."/>
        </authorList>
    </citation>
    <scope>NUCLEOTIDE SEQUENCE [LARGE SCALE GENOMIC DNA]</scope>
    <source>
        <strain evidence="9 10">PH27A</strain>
    </source>
</reference>
<evidence type="ECO:0000313" key="9">
    <source>
        <dbReference type="EMBL" id="ODC04774.1"/>
    </source>
</evidence>
<dbReference type="Pfam" id="PF24827">
    <property type="entry name" value="AstE_AspA_cat"/>
    <property type="match status" value="1"/>
</dbReference>
<dbReference type="Proteomes" id="UP000094291">
    <property type="component" value="Unassembled WGS sequence"/>
</dbReference>
<evidence type="ECO:0000256" key="1">
    <source>
        <dbReference type="ARBA" id="ARBA00006173"/>
    </source>
</evidence>
<organism evidence="9 10">
    <name type="scientific">Terasakiispira papahanaumokuakeensis</name>
    <dbReference type="NCBI Taxonomy" id="197479"/>
    <lineage>
        <taxon>Bacteria</taxon>
        <taxon>Pseudomonadati</taxon>
        <taxon>Pseudomonadota</taxon>
        <taxon>Gammaproteobacteria</taxon>
        <taxon>Oceanospirillales</taxon>
        <taxon>Terasakiispira</taxon>
    </lineage>
</organism>
<dbReference type="SUPFAM" id="SSF53187">
    <property type="entry name" value="Zn-dependent exopeptidases"/>
    <property type="match status" value="1"/>
</dbReference>
<dbReference type="GO" id="GO:0016811">
    <property type="term" value="F:hydrolase activity, acting on carbon-nitrogen (but not peptide) bonds, in linear amides"/>
    <property type="evidence" value="ECO:0007669"/>
    <property type="project" value="InterPro"/>
</dbReference>
<sequence length="302" mass="33743">MNKLNNIALVGGTHGNERSGIQLIQQWQQYPPQADWHFNLHYVLAHPRACQQSVRFLESDLNRAFRLADLQDPQQLGYESLLAKQLNQQLGPKGAAKTDLIIDLHNTTSNMGACLMLLKQDRFNLLMGAYVKQRMPEAVVFFQDNLPEERQSFLATIGSQGVTVEVGPQAHSVLQQHTLELMSRMTRHILDFADAYQQQGLSDELLHFTYDAFRYAGEVELPTDATGRPTAIVSSAIDQHDFQPVHPGDVIMESFDGTPITWTGEDTVYPLFVNEAAYVGGKSAMTLSTALRIDCAQDLPSE</sequence>
<evidence type="ECO:0000259" key="8">
    <source>
        <dbReference type="Pfam" id="PF24827"/>
    </source>
</evidence>
<proteinExistence type="inferred from homology"/>
<accession>A0A1E2VCU0</accession>
<dbReference type="PANTHER" id="PTHR15162:SF7">
    <property type="entry name" value="SUCCINYLGLUTAMATE DESUCCINYLASE"/>
    <property type="match status" value="1"/>
</dbReference>
<dbReference type="InterPro" id="IPR050178">
    <property type="entry name" value="AspA/AstE_fam"/>
</dbReference>
<name>A0A1E2VCU0_9GAMM</name>
<protein>
    <submittedName>
        <fullName evidence="9">Aspartoacylase</fullName>
    </submittedName>
</protein>
<dbReference type="InterPro" id="IPR016708">
    <property type="entry name" value="Aspartoacylase"/>
</dbReference>
<dbReference type="STRING" id="197479.BFW38_15805"/>
<feature type="domain" description="Succinylglutamate desuccinylase/Aspartoacylase catalytic" evidence="8">
    <location>
        <begin position="5"/>
        <end position="192"/>
    </location>
</feature>
<comment type="similarity">
    <text evidence="1">Belongs to the AspA/AstE family. Aspartoacylase subfamily.</text>
</comment>
<comment type="cofactor">
    <cofactor evidence="6">
        <name>Zn(2+)</name>
        <dbReference type="ChEBI" id="CHEBI:29105"/>
    </cofactor>
    <text evidence="6">Binds 1 zinc ion per subunit.</text>
</comment>
<dbReference type="GO" id="GO:0046872">
    <property type="term" value="F:metal ion binding"/>
    <property type="evidence" value="ECO:0007669"/>
    <property type="project" value="UniProtKB-KW"/>
</dbReference>
<feature type="active site" description="Proton donor/acceptor" evidence="5">
    <location>
        <position position="165"/>
    </location>
</feature>
<dbReference type="OrthoDB" id="531770at2"/>
<comment type="caution">
    <text evidence="9">The sequence shown here is derived from an EMBL/GenBank/DDBJ whole genome shotgun (WGS) entry which is preliminary data.</text>
</comment>
<evidence type="ECO:0000256" key="4">
    <source>
        <dbReference type="ARBA" id="ARBA00022833"/>
    </source>
</evidence>
<evidence type="ECO:0000256" key="3">
    <source>
        <dbReference type="ARBA" id="ARBA00022801"/>
    </source>
</evidence>
<dbReference type="NCBIfam" id="NF002601">
    <property type="entry name" value="PRK02259.1"/>
    <property type="match status" value="1"/>
</dbReference>
<evidence type="ECO:0000256" key="6">
    <source>
        <dbReference type="PIRSR" id="PIRSR018001-3"/>
    </source>
</evidence>
<dbReference type="CDD" id="cd06909">
    <property type="entry name" value="M14_ASPA"/>
    <property type="match status" value="1"/>
</dbReference>
<keyword evidence="4 6" id="KW-0862">Zinc</keyword>
<evidence type="ECO:0000256" key="5">
    <source>
        <dbReference type="PIRSR" id="PIRSR018001-1"/>
    </source>
</evidence>